<evidence type="ECO:0000259" key="8">
    <source>
        <dbReference type="Pfam" id="PF02687"/>
    </source>
</evidence>
<dbReference type="EMBL" id="PDBW01000001">
    <property type="protein sequence ID" value="PFH03705.1"/>
    <property type="molecule type" value="Genomic_DNA"/>
</dbReference>
<feature type="transmembrane region" description="Helical" evidence="7">
    <location>
        <begin position="764"/>
        <end position="782"/>
    </location>
</feature>
<sequence length="839" mass="96643">MIISELAKNSIKNRRHSSAVFYSVLVAVIILGTLLFIYSELELAQRNYHQKMFGDYHAVLYDINEEEYKQLQENANIKALEPTKVIRIKNAPFQRPNADLYLQSPMLFYSCSGFIESQLLEGSLPQQSNEILVSETFIAENPAYSLGKIIRLGDKEYRICGIFKDQLLSFEKNYLFYGQLTKENTVSLLHGDDEAVYVTIWFKNERDTYSSMRQILRDFGRKDEDELLKEGLLQYNTEYLESKLIFKSGLIPSRNFIDHWSLRVGLLICMLALFAVMIYNSFNVWSNQELRQIALLKSVGMTPEQVHRLVIEKALRLGLRPVLLGLVLAYLCTNLLFYLMWLNSINILQPERTDQFKPVTPNPIVFIVLFFLALLCILLAALKPARQSSKLSIIESLKGIYAFKGRISQSIEKHGQNAVRGLAKDNAISYRHTFRGLSLAMALATLIFSTVLIAQAQRDLEDKYNTPDSPYTLTSTFYTIQRAPRSLLDELEKIPEIEAVHVFTSYNFEYLQSENQGFISDQLMDSLKDNARDYHPTVTVYALQDTDFQALLAEHGLNGSEQNGFLLLDKTAQSPNKAYKYRTYIPLSRDTADKITVLDSKDQKRYDLAIAGRIDNFPFELNPISPNQIALFTSLTKLEDFLFSNAKVDEKHPLVYRVKIKADPEVLLQVTEEVRKTINKYIPKADFFTRNILTEQASKEEQYRNELLLTIGTQILFMIIGFSNAYNSFHINLQTRTRDFALLRSAGMTENQIKKMLHYESWFIIRRVIIYYVLMLTGGVYVVSARKKFMFSPWQLALNINYPLLVLFFLISILGIWGAMKSGIRRILEQSIITALHEE</sequence>
<keyword evidence="5 7" id="KW-0472">Membrane</keyword>
<dbReference type="PANTHER" id="PTHR30572:SF4">
    <property type="entry name" value="ABC TRANSPORTER PERMEASE YTRF"/>
    <property type="match status" value="1"/>
</dbReference>
<keyword evidence="4 7" id="KW-1133">Transmembrane helix</keyword>
<dbReference type="GO" id="GO:0022857">
    <property type="term" value="F:transmembrane transporter activity"/>
    <property type="evidence" value="ECO:0007669"/>
    <property type="project" value="TreeGrafter"/>
</dbReference>
<comment type="caution">
    <text evidence="9">The sequence shown here is derived from an EMBL/GenBank/DDBJ whole genome shotgun (WGS) entry which is preliminary data.</text>
</comment>
<evidence type="ECO:0000256" key="5">
    <source>
        <dbReference type="ARBA" id="ARBA00023136"/>
    </source>
</evidence>
<feature type="transmembrane region" description="Helical" evidence="7">
    <location>
        <begin position="20"/>
        <end position="38"/>
    </location>
</feature>
<evidence type="ECO:0000256" key="6">
    <source>
        <dbReference type="ARBA" id="ARBA00038076"/>
    </source>
</evidence>
<keyword evidence="2" id="KW-1003">Cell membrane</keyword>
<feature type="transmembrane region" description="Helical" evidence="7">
    <location>
        <begin position="322"/>
        <end position="343"/>
    </location>
</feature>
<dbReference type="PANTHER" id="PTHR30572">
    <property type="entry name" value="MEMBRANE COMPONENT OF TRANSPORTER-RELATED"/>
    <property type="match status" value="1"/>
</dbReference>
<dbReference type="InterPro" id="IPR050250">
    <property type="entry name" value="Macrolide_Exporter_MacB"/>
</dbReference>
<evidence type="ECO:0000313" key="10">
    <source>
        <dbReference type="Proteomes" id="UP000223596"/>
    </source>
</evidence>
<comment type="similarity">
    <text evidence="6">Belongs to the ABC-4 integral membrane protein family.</text>
</comment>
<dbReference type="Pfam" id="PF02687">
    <property type="entry name" value="FtsX"/>
    <property type="match status" value="2"/>
</dbReference>
<evidence type="ECO:0000256" key="1">
    <source>
        <dbReference type="ARBA" id="ARBA00004651"/>
    </source>
</evidence>
<organism evidence="9 10">
    <name type="scientific">Acetivibrio thermocellus AD2</name>
    <dbReference type="NCBI Taxonomy" id="1138384"/>
    <lineage>
        <taxon>Bacteria</taxon>
        <taxon>Bacillati</taxon>
        <taxon>Bacillota</taxon>
        <taxon>Clostridia</taxon>
        <taxon>Eubacteriales</taxon>
        <taxon>Oscillospiraceae</taxon>
        <taxon>Acetivibrio</taxon>
    </lineage>
</organism>
<evidence type="ECO:0000256" key="4">
    <source>
        <dbReference type="ARBA" id="ARBA00022989"/>
    </source>
</evidence>
<accession>A0AB36TKM8</accession>
<keyword evidence="3 7" id="KW-0812">Transmembrane</keyword>
<evidence type="ECO:0000313" key="9">
    <source>
        <dbReference type="EMBL" id="PFH03705.1"/>
    </source>
</evidence>
<comment type="subcellular location">
    <subcellularLocation>
        <location evidence="1">Cell membrane</location>
        <topology evidence="1">Multi-pass membrane protein</topology>
    </subcellularLocation>
</comment>
<feature type="transmembrane region" description="Helical" evidence="7">
    <location>
        <begin position="802"/>
        <end position="820"/>
    </location>
</feature>
<evidence type="ECO:0000256" key="2">
    <source>
        <dbReference type="ARBA" id="ARBA00022475"/>
    </source>
</evidence>
<feature type="domain" description="ABC3 transporter permease C-terminal" evidence="8">
    <location>
        <begin position="715"/>
        <end position="830"/>
    </location>
</feature>
<proteinExistence type="inferred from homology"/>
<dbReference type="AlphaFoldDB" id="A0AB36TKM8"/>
<feature type="transmembrane region" description="Helical" evidence="7">
    <location>
        <begin position="434"/>
        <end position="454"/>
    </location>
</feature>
<dbReference type="Proteomes" id="UP000223596">
    <property type="component" value="Unassembled WGS sequence"/>
</dbReference>
<dbReference type="InterPro" id="IPR003838">
    <property type="entry name" value="ABC3_permease_C"/>
</dbReference>
<name>A0AB36TKM8_ACETH</name>
<feature type="transmembrane region" description="Helical" evidence="7">
    <location>
        <begin position="260"/>
        <end position="282"/>
    </location>
</feature>
<dbReference type="GO" id="GO:0005886">
    <property type="term" value="C:plasma membrane"/>
    <property type="evidence" value="ECO:0007669"/>
    <property type="project" value="UniProtKB-SubCell"/>
</dbReference>
<feature type="domain" description="ABC3 transporter permease C-terminal" evidence="8">
    <location>
        <begin position="266"/>
        <end position="392"/>
    </location>
</feature>
<feature type="transmembrane region" description="Helical" evidence="7">
    <location>
        <begin position="363"/>
        <end position="382"/>
    </location>
</feature>
<feature type="transmembrane region" description="Helical" evidence="7">
    <location>
        <begin position="707"/>
        <end position="726"/>
    </location>
</feature>
<evidence type="ECO:0000256" key="3">
    <source>
        <dbReference type="ARBA" id="ARBA00022692"/>
    </source>
</evidence>
<dbReference type="RefSeq" id="WP_003515985.1">
    <property type="nucleotide sequence ID" value="NZ_CP013828.1"/>
</dbReference>
<evidence type="ECO:0000256" key="7">
    <source>
        <dbReference type="SAM" id="Phobius"/>
    </source>
</evidence>
<reference evidence="9 10" key="1">
    <citation type="submission" date="2017-09" db="EMBL/GenBank/DDBJ databases">
        <title>Evaluation of Pacific Biosciences Sequencing Technology to Finishing C. thermocellum Genome Sequences.</title>
        <authorList>
            <person name="Brown S."/>
        </authorList>
    </citation>
    <scope>NUCLEOTIDE SEQUENCE [LARGE SCALE GENOMIC DNA]</scope>
    <source>
        <strain evidence="9 10">AD2</strain>
    </source>
</reference>
<protein>
    <submittedName>
        <fullName evidence="9">ABC transport system permease protein</fullName>
    </submittedName>
</protein>
<gene>
    <name evidence="9" type="ORF">M972_112517</name>
</gene>